<keyword evidence="2" id="KW-1185">Reference proteome</keyword>
<accession>A0A9N8W149</accession>
<sequence>MSKLWSSKENDIIVSLGNRENRRRLRTIYLRHKTSKQCADRWRELQGYIDGPFAPFECNKIRYLYRLFGPRWVRISAILHRSPQSIMECWLSLNAMDEEAARIRKKMAVQRILA</sequence>
<protein>
    <submittedName>
        <fullName evidence="1">9094_t:CDS:1</fullName>
    </submittedName>
</protein>
<gene>
    <name evidence="1" type="ORF">POCULU_LOCUS915</name>
</gene>
<reference evidence="1" key="1">
    <citation type="submission" date="2021-06" db="EMBL/GenBank/DDBJ databases">
        <authorList>
            <person name="Kallberg Y."/>
            <person name="Tangrot J."/>
            <person name="Rosling A."/>
        </authorList>
    </citation>
    <scope>NUCLEOTIDE SEQUENCE</scope>
    <source>
        <strain evidence="1">IA702</strain>
    </source>
</reference>
<evidence type="ECO:0000313" key="1">
    <source>
        <dbReference type="EMBL" id="CAG8468397.1"/>
    </source>
</evidence>
<dbReference type="Proteomes" id="UP000789572">
    <property type="component" value="Unassembled WGS sequence"/>
</dbReference>
<evidence type="ECO:0000313" key="2">
    <source>
        <dbReference type="Proteomes" id="UP000789572"/>
    </source>
</evidence>
<proteinExistence type="predicted"/>
<dbReference type="SUPFAM" id="SSF46689">
    <property type="entry name" value="Homeodomain-like"/>
    <property type="match status" value="1"/>
</dbReference>
<dbReference type="OrthoDB" id="10311273at2759"/>
<organism evidence="1 2">
    <name type="scientific">Paraglomus occultum</name>
    <dbReference type="NCBI Taxonomy" id="144539"/>
    <lineage>
        <taxon>Eukaryota</taxon>
        <taxon>Fungi</taxon>
        <taxon>Fungi incertae sedis</taxon>
        <taxon>Mucoromycota</taxon>
        <taxon>Glomeromycotina</taxon>
        <taxon>Glomeromycetes</taxon>
        <taxon>Paraglomerales</taxon>
        <taxon>Paraglomeraceae</taxon>
        <taxon>Paraglomus</taxon>
    </lineage>
</organism>
<name>A0A9N8W149_9GLOM</name>
<dbReference type="EMBL" id="CAJVPJ010000057">
    <property type="protein sequence ID" value="CAG8468397.1"/>
    <property type="molecule type" value="Genomic_DNA"/>
</dbReference>
<dbReference type="AlphaFoldDB" id="A0A9N8W149"/>
<comment type="caution">
    <text evidence="1">The sequence shown here is derived from an EMBL/GenBank/DDBJ whole genome shotgun (WGS) entry which is preliminary data.</text>
</comment>
<dbReference type="InterPro" id="IPR009057">
    <property type="entry name" value="Homeodomain-like_sf"/>
</dbReference>
<dbReference type="Pfam" id="PF13921">
    <property type="entry name" value="Myb_DNA-bind_6"/>
    <property type="match status" value="1"/>
</dbReference>